<name>A0ABQ6JL80_9ACTN</name>
<sequence>MAVATPSATEEPSDSESPARSPSADTGTRSAFPSSLGTSGAGAGSRNSRRSGCAPAATPSTTTFRLGRPETNAWTAVRSAAVMPEARSTTTRYGSASSWLKRCDSRDRLGGLGVARQEVRVVVLLHLRQPPDVRAAHAADGQPGHQQHEERGRAHQPATGAGPAPPTRGAGGRLGRGAWLTAHPVSMPAA</sequence>
<comment type="caution">
    <text evidence="2">The sequence shown here is derived from an EMBL/GenBank/DDBJ whole genome shotgun (WGS) entry which is preliminary data.</text>
</comment>
<reference evidence="3" key="1">
    <citation type="journal article" date="2019" name="Int. J. Syst. Evol. Microbiol.">
        <title>The Global Catalogue of Microorganisms (GCM) 10K type strain sequencing project: providing services to taxonomists for standard genome sequencing and annotation.</title>
        <authorList>
            <consortium name="The Broad Institute Genomics Platform"/>
            <consortium name="The Broad Institute Genome Sequencing Center for Infectious Disease"/>
            <person name="Wu L."/>
            <person name="Ma J."/>
        </authorList>
    </citation>
    <scope>NUCLEOTIDE SEQUENCE [LARGE SCALE GENOMIC DNA]</scope>
    <source>
        <strain evidence="3">NBRC 108730</strain>
    </source>
</reference>
<dbReference type="Proteomes" id="UP001157017">
    <property type="component" value="Unassembled WGS sequence"/>
</dbReference>
<proteinExistence type="predicted"/>
<protein>
    <submittedName>
        <fullName evidence="2">Uncharacterized protein</fullName>
    </submittedName>
</protein>
<evidence type="ECO:0000313" key="2">
    <source>
        <dbReference type="EMBL" id="GMA89006.1"/>
    </source>
</evidence>
<feature type="compositionally biased region" description="Polar residues" evidence="1">
    <location>
        <begin position="1"/>
        <end position="33"/>
    </location>
</feature>
<gene>
    <name evidence="2" type="ORF">GCM10025868_42560</name>
</gene>
<accession>A0ABQ6JL80</accession>
<evidence type="ECO:0000313" key="3">
    <source>
        <dbReference type="Proteomes" id="UP001157017"/>
    </source>
</evidence>
<feature type="region of interest" description="Disordered" evidence="1">
    <location>
        <begin position="136"/>
        <end position="190"/>
    </location>
</feature>
<evidence type="ECO:0000256" key="1">
    <source>
        <dbReference type="SAM" id="MobiDB-lite"/>
    </source>
</evidence>
<organism evidence="2 3">
    <name type="scientific">Angustibacter aerolatus</name>
    <dbReference type="NCBI Taxonomy" id="1162965"/>
    <lineage>
        <taxon>Bacteria</taxon>
        <taxon>Bacillati</taxon>
        <taxon>Actinomycetota</taxon>
        <taxon>Actinomycetes</taxon>
        <taxon>Kineosporiales</taxon>
        <taxon>Kineosporiaceae</taxon>
    </lineage>
</organism>
<dbReference type="EMBL" id="BSUZ01000001">
    <property type="protein sequence ID" value="GMA89006.1"/>
    <property type="molecule type" value="Genomic_DNA"/>
</dbReference>
<feature type="region of interest" description="Disordered" evidence="1">
    <location>
        <begin position="1"/>
        <end position="71"/>
    </location>
</feature>
<keyword evidence="3" id="KW-1185">Reference proteome</keyword>